<proteinExistence type="predicted"/>
<reference evidence="2 3" key="1">
    <citation type="submission" date="2024-09" db="EMBL/GenBank/DDBJ databases">
        <authorList>
            <person name="Sun Q."/>
            <person name="Mori K."/>
        </authorList>
    </citation>
    <scope>NUCLEOTIDE SEQUENCE [LARGE SCALE GENOMIC DNA]</scope>
    <source>
        <strain evidence="2 3">TBRC 1432</strain>
    </source>
</reference>
<feature type="compositionally biased region" description="Gly residues" evidence="1">
    <location>
        <begin position="112"/>
        <end position="138"/>
    </location>
</feature>
<sequence>MADDKVSVNTEGMAPAVDGFKSLGDRLVQITSKLEHTLDSLGTPWGNDKNGHAFFKQYGTARDQTLTGVTDMADVVHSVGEGVRQMIDAYEKVEEHNQELARKMQLRREGGGDGGGGGGGGGGGSYGGGGGGGGGNGPGNTKNLSVTGDDKKVPLERATRRELTRQTPAEPLQPALRREAERIPATGENGEPLEPLRPALREELKPAIPSKPVLATSRDGVPLEPTERHDLLPRTAEVPARPVEDVSIPAEKGKFVKSVPAEPAEFIPTTPGVPAEGRFAAAIPAERGEFVPQTPGVPLTDAKWSAAEPGTPMGHLLPREGEALLPAEKGIPAEPLHRADGIATPPSHVHAPHATSRFVTEPAPGEVTLPRHEGVPGEPLHRADGVATPPSHVNAPHPTARFAPGEATSPRHRSEPVGFAELEPEIFLPAEPAIPAEPEK</sequence>
<organism evidence="2 3">
    <name type="scientific">Kutzneria chonburiensis</name>
    <dbReference type="NCBI Taxonomy" id="1483604"/>
    <lineage>
        <taxon>Bacteria</taxon>
        <taxon>Bacillati</taxon>
        <taxon>Actinomycetota</taxon>
        <taxon>Actinomycetes</taxon>
        <taxon>Pseudonocardiales</taxon>
        <taxon>Pseudonocardiaceae</taxon>
        <taxon>Kutzneria</taxon>
    </lineage>
</organism>
<dbReference type="EMBL" id="JBHLUD010000011">
    <property type="protein sequence ID" value="MFC0546156.1"/>
    <property type="molecule type" value="Genomic_DNA"/>
</dbReference>
<feature type="region of interest" description="Disordered" evidence="1">
    <location>
        <begin position="107"/>
        <end position="245"/>
    </location>
</feature>
<feature type="compositionally biased region" description="Basic and acidic residues" evidence="1">
    <location>
        <begin position="369"/>
        <end position="384"/>
    </location>
</feature>
<dbReference type="Gene3D" id="1.10.287.1060">
    <property type="entry name" value="ESAT-6-like"/>
    <property type="match status" value="1"/>
</dbReference>
<keyword evidence="3" id="KW-1185">Reference proteome</keyword>
<accession>A0ABV6N0R1</accession>
<protein>
    <recommendedName>
        <fullName evidence="4">WXG100 family type VII secretion target</fullName>
    </recommendedName>
</protein>
<evidence type="ECO:0000313" key="3">
    <source>
        <dbReference type="Proteomes" id="UP001589810"/>
    </source>
</evidence>
<comment type="caution">
    <text evidence="2">The sequence shown here is derived from an EMBL/GenBank/DDBJ whole genome shotgun (WGS) entry which is preliminary data.</text>
</comment>
<feature type="region of interest" description="Disordered" evidence="1">
    <location>
        <begin position="305"/>
        <end position="414"/>
    </location>
</feature>
<evidence type="ECO:0000313" key="2">
    <source>
        <dbReference type="EMBL" id="MFC0546156.1"/>
    </source>
</evidence>
<dbReference type="RefSeq" id="WP_273943289.1">
    <property type="nucleotide sequence ID" value="NZ_CP097263.1"/>
</dbReference>
<name>A0ABV6N0R1_9PSEU</name>
<evidence type="ECO:0008006" key="4">
    <source>
        <dbReference type="Google" id="ProtNLM"/>
    </source>
</evidence>
<evidence type="ECO:0000256" key="1">
    <source>
        <dbReference type="SAM" id="MobiDB-lite"/>
    </source>
</evidence>
<gene>
    <name evidence="2" type="ORF">ACFFH7_31890</name>
</gene>
<feature type="compositionally biased region" description="Basic and acidic residues" evidence="1">
    <location>
        <begin position="148"/>
        <end position="164"/>
    </location>
</feature>
<dbReference type="Proteomes" id="UP001589810">
    <property type="component" value="Unassembled WGS sequence"/>
</dbReference>